<feature type="non-terminal residue" evidence="2">
    <location>
        <position position="128"/>
    </location>
</feature>
<reference evidence="2 3" key="1">
    <citation type="submission" date="2015-01" db="EMBL/GenBank/DDBJ databases">
        <title>Characterization of Swiss Staphylococcus aureus strains involved in food poisoning.</title>
        <authorList>
            <person name="Crovadore J."/>
            <person name="Chablais R."/>
            <person name="Tonacini J."/>
            <person name="Schnyder B."/>
            <person name="Lefort F."/>
        </authorList>
    </citation>
    <scope>NUCLEOTIDE SEQUENCE [LARGE SCALE GENOMIC DNA]</scope>
    <source>
        <strain evidence="2 3">SA-120</strain>
    </source>
</reference>
<protein>
    <submittedName>
        <fullName evidence="2">Uncharacterized protein</fullName>
    </submittedName>
</protein>
<comment type="caution">
    <text evidence="2">The sequence shown here is derived from an EMBL/GenBank/DDBJ whole genome shotgun (WGS) entry which is preliminary data.</text>
</comment>
<organism evidence="2 3">
    <name type="scientific">Staphylococcus aureus</name>
    <dbReference type="NCBI Taxonomy" id="1280"/>
    <lineage>
        <taxon>Bacteria</taxon>
        <taxon>Bacillati</taxon>
        <taxon>Bacillota</taxon>
        <taxon>Bacilli</taxon>
        <taxon>Bacillales</taxon>
        <taxon>Staphylococcaceae</taxon>
        <taxon>Staphylococcus</taxon>
    </lineage>
</organism>
<evidence type="ECO:0000256" key="1">
    <source>
        <dbReference type="SAM" id="MobiDB-lite"/>
    </source>
</evidence>
<evidence type="ECO:0000313" key="3">
    <source>
        <dbReference type="Proteomes" id="UP000032274"/>
    </source>
</evidence>
<proteinExistence type="predicted"/>
<accession>A0AA40JQA5</accession>
<name>A0AA40JQA5_STAAU</name>
<feature type="region of interest" description="Disordered" evidence="1">
    <location>
        <begin position="50"/>
        <end position="78"/>
    </location>
</feature>
<sequence length="128" mass="14038">MVERNPPQRRVACEIFRSRPAKACDEHREEMGALAVEVVATIPCRQRAAGIGQIDPRSVAERDRRRPAASLEHAGDDKVGLQGCSLEQHSFHDSGSDGVDACDLDMTLPGAEIERRPFHANGGREPLQ</sequence>
<dbReference type="Proteomes" id="UP000032274">
    <property type="component" value="Unassembled WGS sequence"/>
</dbReference>
<dbReference type="AlphaFoldDB" id="A0AA40JQA5"/>
<dbReference type="EMBL" id="JXIG01000361">
    <property type="protein sequence ID" value="KIU01432.1"/>
    <property type="molecule type" value="Genomic_DNA"/>
</dbReference>
<evidence type="ECO:0000313" key="2">
    <source>
        <dbReference type="EMBL" id="KIU01432.1"/>
    </source>
</evidence>
<gene>
    <name evidence="2" type="ORF">QU38_01660</name>
</gene>